<dbReference type="OrthoDB" id="9804819at2"/>
<dbReference type="Gene3D" id="2.60.120.260">
    <property type="entry name" value="Galactose-binding domain-like"/>
    <property type="match status" value="1"/>
</dbReference>
<proteinExistence type="predicted"/>
<dbReference type="NCBIfam" id="TIGR00976">
    <property type="entry name" value="CocE_NonD"/>
    <property type="match status" value="1"/>
</dbReference>
<dbReference type="SMART" id="SM00939">
    <property type="entry name" value="PepX_C"/>
    <property type="match status" value="1"/>
</dbReference>
<feature type="region of interest" description="Disordered" evidence="2">
    <location>
        <begin position="27"/>
        <end position="46"/>
    </location>
</feature>
<organism evidence="5 6">
    <name type="scientific">Euzebya pacifica</name>
    <dbReference type="NCBI Taxonomy" id="1608957"/>
    <lineage>
        <taxon>Bacteria</taxon>
        <taxon>Bacillati</taxon>
        <taxon>Actinomycetota</taxon>
        <taxon>Nitriliruptoria</taxon>
        <taxon>Euzebyales</taxon>
    </lineage>
</organism>
<dbReference type="Pfam" id="PF08530">
    <property type="entry name" value="PepX_C"/>
    <property type="match status" value="1"/>
</dbReference>
<dbReference type="Proteomes" id="UP000264006">
    <property type="component" value="Chromosome"/>
</dbReference>
<dbReference type="RefSeq" id="WP_114593754.1">
    <property type="nucleotide sequence ID" value="NZ_CP031165.1"/>
</dbReference>
<evidence type="ECO:0000256" key="3">
    <source>
        <dbReference type="SAM" id="SignalP"/>
    </source>
</evidence>
<evidence type="ECO:0000256" key="2">
    <source>
        <dbReference type="SAM" id="MobiDB-lite"/>
    </source>
</evidence>
<dbReference type="AlphaFoldDB" id="A0A346Y549"/>
<dbReference type="SUPFAM" id="SSF49785">
    <property type="entry name" value="Galactose-binding domain-like"/>
    <property type="match status" value="1"/>
</dbReference>
<dbReference type="Gene3D" id="3.40.50.1820">
    <property type="entry name" value="alpha/beta hydrolase"/>
    <property type="match status" value="2"/>
</dbReference>
<dbReference type="Gene3D" id="3.40.50.12090">
    <property type="match status" value="1"/>
</dbReference>
<reference evidence="5 6" key="1">
    <citation type="submission" date="2018-09" db="EMBL/GenBank/DDBJ databases">
        <title>Complete genome sequence of Euzebya sp. DY32-46 isolated from seawater of Pacific Ocean.</title>
        <authorList>
            <person name="Xu L."/>
            <person name="Wu Y.-H."/>
            <person name="Xu X.-W."/>
        </authorList>
    </citation>
    <scope>NUCLEOTIDE SEQUENCE [LARGE SCALE GENOMIC DNA]</scope>
    <source>
        <strain evidence="5 6">DY32-46</strain>
    </source>
</reference>
<accession>A0A346Y549</accession>
<evidence type="ECO:0000259" key="4">
    <source>
        <dbReference type="SMART" id="SM00939"/>
    </source>
</evidence>
<dbReference type="InterPro" id="IPR005674">
    <property type="entry name" value="CocE/Ser_esterase"/>
</dbReference>
<feature type="domain" description="Xaa-Pro dipeptidyl-peptidase C-terminal" evidence="4">
    <location>
        <begin position="369"/>
        <end position="612"/>
    </location>
</feature>
<name>A0A346Y549_9ACTN</name>
<gene>
    <name evidence="5" type="ORF">DVS28_a4939</name>
</gene>
<keyword evidence="6" id="KW-1185">Reference proteome</keyword>
<dbReference type="KEGG" id="euz:DVS28_a4939"/>
<dbReference type="Pfam" id="PF02129">
    <property type="entry name" value="Peptidase_S15"/>
    <property type="match status" value="1"/>
</dbReference>
<feature type="region of interest" description="Disordered" evidence="2">
    <location>
        <begin position="462"/>
        <end position="492"/>
    </location>
</feature>
<dbReference type="GO" id="GO:0008239">
    <property type="term" value="F:dipeptidyl-peptidase activity"/>
    <property type="evidence" value="ECO:0007669"/>
    <property type="project" value="InterPro"/>
</dbReference>
<dbReference type="InterPro" id="IPR013736">
    <property type="entry name" value="Xaa-Pro_dipept_C"/>
</dbReference>
<evidence type="ECO:0000313" key="6">
    <source>
        <dbReference type="Proteomes" id="UP000264006"/>
    </source>
</evidence>
<dbReference type="InterPro" id="IPR007253">
    <property type="entry name" value="Cell_wall-bd_2"/>
</dbReference>
<protein>
    <recommendedName>
        <fullName evidence="4">Xaa-Pro dipeptidyl-peptidase C-terminal domain-containing protein</fullName>
    </recommendedName>
</protein>
<evidence type="ECO:0000313" key="5">
    <source>
        <dbReference type="EMBL" id="AXV09596.1"/>
    </source>
</evidence>
<dbReference type="InterPro" id="IPR000383">
    <property type="entry name" value="Xaa-Pro-like_dom"/>
</dbReference>
<dbReference type="EMBL" id="CP031165">
    <property type="protein sequence ID" value="AXV09596.1"/>
    <property type="molecule type" value="Genomic_DNA"/>
</dbReference>
<dbReference type="PANTHER" id="PTHR30032">
    <property type="entry name" value="N-ACETYLMURAMOYL-L-ALANINE AMIDASE-RELATED"/>
    <property type="match status" value="1"/>
</dbReference>
<evidence type="ECO:0000256" key="1">
    <source>
        <dbReference type="ARBA" id="ARBA00022801"/>
    </source>
</evidence>
<keyword evidence="3" id="KW-0732">Signal</keyword>
<keyword evidence="1" id="KW-0378">Hydrolase</keyword>
<dbReference type="PANTHER" id="PTHR30032:SF8">
    <property type="entry name" value="GERMINATION-SPECIFIC N-ACETYLMURAMOYL-L-ALANINE AMIDASE"/>
    <property type="match status" value="1"/>
</dbReference>
<dbReference type="InterPro" id="IPR029058">
    <property type="entry name" value="AB_hydrolase_fold"/>
</dbReference>
<dbReference type="SUPFAM" id="SSF53474">
    <property type="entry name" value="alpha/beta-Hydrolases"/>
    <property type="match status" value="1"/>
</dbReference>
<sequence length="935" mass="95586">MPKSRILAVLAVLGCLSGLTAPAVAQDDPQAYDRTPGMLETTTGPDETYPVTLDHDVWVPEGASAADPRPAMVIAHGFGNSKDVGEVTTLAAFFAGKGYVVISSTHQGFGQSSGCVALDSVDYDARNVSRLIDLLAARDDVLMDAPGDPRVGMAGGSYGGGHQGLVAATDPRLDAIAPARTWNSLQFSLVPNNLIGDGGTFELEHYEQGVFKSTWSTLFTTVAATQPAMGNGGCDPVTQQTLYPGQAPCPGFDPMVCPIFASLSTTGDVTAEQRAFVARSSVANFTDDVTVPVLLTQGQSDTLFTPVEATATFEALRAAGNDDVFMLWNWGGHGYAPRPGEGEPYSSAYDDSAEAQEAFRATTYANRIGRFFDHYLRGVGHPGPRFSVFRDWVDYTVPTVDDRPVGNADAAYATLGRGPAEPGFAGGAGTSYLLTDDGLVPIGAGPRTVDAPVLSASILNPPNGVPAAHSETPNFTGEGQPGAGRPPSEVPGQHVALDTPPFTAPADVVGIPTLRLHVANSNGQDAVLFTKLYDVGPDGTATLIKRMVAASRIPADRLPGAVEVRLPAVVHRFETGHVARLVVATTDDSYRNAPVADRIALTTTGEDPAVLRLPLVGGDTVGRIAGPDRVATAVALSQEAFGEGREAVLVNADAFPDALTAGPLAATLEGPTLLTSGAALDPRVADDLRRLGVDRVHLVGGTGVLGDAVRASLEDMGIEVVRLAGSNRITTAGVVADRMAAFGGGPAATAIVARADDFADALAAGGLAVVGGGAADRSPVPILLVDDASAGEVARIVQRTTVADAPLVVAGGEQAVSTAAADGLGRAVQRLAGADRYQTAVALAAAATRAGASLDVLLLASGERFPDALAGVPAAAAMGGLVLIVPPDGLEDSSSGAGFLRASAAVADRAALVGGAAVLPEELRSSIAPLLVAIE</sequence>
<dbReference type="Pfam" id="PF04122">
    <property type="entry name" value="CW_binding_2"/>
    <property type="match status" value="3"/>
</dbReference>
<dbReference type="InterPro" id="IPR008979">
    <property type="entry name" value="Galactose-bd-like_sf"/>
</dbReference>
<dbReference type="InterPro" id="IPR051922">
    <property type="entry name" value="Bact_Sporulation_Assoc"/>
</dbReference>
<feature type="chain" id="PRO_5016996765" description="Xaa-Pro dipeptidyl-peptidase C-terminal domain-containing protein" evidence="3">
    <location>
        <begin position="26"/>
        <end position="935"/>
    </location>
</feature>
<feature type="signal peptide" evidence="3">
    <location>
        <begin position="1"/>
        <end position="25"/>
    </location>
</feature>